<organism evidence="2 3">
    <name type="scientific">Shouchella lehensis G1</name>
    <dbReference type="NCBI Taxonomy" id="1246626"/>
    <lineage>
        <taxon>Bacteria</taxon>
        <taxon>Bacillati</taxon>
        <taxon>Bacillota</taxon>
        <taxon>Bacilli</taxon>
        <taxon>Bacillales</taxon>
        <taxon>Bacillaceae</taxon>
        <taxon>Shouchella</taxon>
    </lineage>
</organism>
<dbReference type="PATRIC" id="fig|1246626.3.peg.1811"/>
<gene>
    <name evidence="2" type="ORF">BleG1_1816</name>
</gene>
<keyword evidence="3" id="KW-1185">Reference proteome</keyword>
<dbReference type="HOGENOM" id="CLU_2191727_0_0_9"/>
<dbReference type="EMBL" id="CP003923">
    <property type="protein sequence ID" value="AIC94394.1"/>
    <property type="molecule type" value="Genomic_DNA"/>
</dbReference>
<name>A0A060M2T3_9BACI</name>
<dbReference type="AlphaFoldDB" id="A0A060M2T3"/>
<dbReference type="STRING" id="1246626.BleG1_1816"/>
<evidence type="ECO:0000313" key="2">
    <source>
        <dbReference type="EMBL" id="AIC94394.1"/>
    </source>
</evidence>
<proteinExistence type="predicted"/>
<feature type="coiled-coil region" evidence="1">
    <location>
        <begin position="75"/>
        <end position="102"/>
    </location>
</feature>
<reference evidence="2 3" key="1">
    <citation type="journal article" date="2014" name="Gene">
        <title>A comparative genomic analysis of the alkalitolerant soil bacterium Bacillus lehensis G1.</title>
        <authorList>
            <person name="Noor Y.M."/>
            <person name="Samsulrizal N.H."/>
            <person name="Jema'on N.A."/>
            <person name="Low K.O."/>
            <person name="Ramli A.N."/>
            <person name="Alias N.I."/>
            <person name="Damis S.I."/>
            <person name="Fuzi S.F."/>
            <person name="Isa M.N."/>
            <person name="Murad A.M."/>
            <person name="Raih M.F."/>
            <person name="Bakar F.D."/>
            <person name="Najimudin N."/>
            <person name="Mahadi N.M."/>
            <person name="Illias R.M."/>
        </authorList>
    </citation>
    <scope>NUCLEOTIDE SEQUENCE [LARGE SCALE GENOMIC DNA]</scope>
    <source>
        <strain evidence="2 3">G1</strain>
    </source>
</reference>
<evidence type="ECO:0000313" key="3">
    <source>
        <dbReference type="Proteomes" id="UP000027142"/>
    </source>
</evidence>
<keyword evidence="1" id="KW-0175">Coiled coil</keyword>
<sequence length="108" mass="12467">MDNQEEQEKLRLSEDCFYLETLLGVISSTLFFLGVKLGRDISRINQSTAPLSEEDMEELIIFSGASSTVGGLRQYQGIEDLLVSLQKDLHHVEREMNEMKQKMSDYYR</sequence>
<accession>A0A060M2T3</accession>
<protein>
    <submittedName>
        <fullName evidence="2">Uncharacterized protein</fullName>
    </submittedName>
</protein>
<evidence type="ECO:0000256" key="1">
    <source>
        <dbReference type="SAM" id="Coils"/>
    </source>
</evidence>
<dbReference type="OrthoDB" id="2925107at2"/>
<dbReference type="RefSeq" id="WP_038479715.1">
    <property type="nucleotide sequence ID" value="NZ_CP003923.1"/>
</dbReference>
<dbReference type="Proteomes" id="UP000027142">
    <property type="component" value="Chromosome"/>
</dbReference>
<dbReference type="KEGG" id="ble:BleG1_1816"/>